<evidence type="ECO:0000256" key="3">
    <source>
        <dbReference type="ARBA" id="ARBA00001936"/>
    </source>
</evidence>
<evidence type="ECO:0000313" key="18">
    <source>
        <dbReference type="Proteomes" id="UP000677054"/>
    </source>
</evidence>
<dbReference type="GO" id="GO:0004341">
    <property type="term" value="F:gluconolactonase activity"/>
    <property type="evidence" value="ECO:0007669"/>
    <property type="project" value="UniProtKB-EC"/>
</dbReference>
<evidence type="ECO:0000256" key="12">
    <source>
        <dbReference type="ARBA" id="ARBA00022837"/>
    </source>
</evidence>
<dbReference type="GO" id="GO:0030234">
    <property type="term" value="F:enzyme regulator activity"/>
    <property type="evidence" value="ECO:0007669"/>
    <property type="project" value="InterPro"/>
</dbReference>
<evidence type="ECO:0000256" key="15">
    <source>
        <dbReference type="PIRSR" id="PIRSR605511-2"/>
    </source>
</evidence>
<dbReference type="EC" id="3.1.1.17" evidence="7"/>
<keyword evidence="10 15" id="KW-0479">Metal-binding</keyword>
<evidence type="ECO:0000256" key="1">
    <source>
        <dbReference type="ARBA" id="ARBA00001589"/>
    </source>
</evidence>
<evidence type="ECO:0000256" key="8">
    <source>
        <dbReference type="ARBA" id="ARBA00016808"/>
    </source>
</evidence>
<dbReference type="AlphaFoldDB" id="A0A7R8X1G4"/>
<dbReference type="InterPro" id="IPR005511">
    <property type="entry name" value="SMP-30"/>
</dbReference>
<gene>
    <name evidence="17" type="ORF">DSTB1V02_LOCUS2190</name>
</gene>
<evidence type="ECO:0000256" key="7">
    <source>
        <dbReference type="ARBA" id="ARBA00013227"/>
    </source>
</evidence>
<dbReference type="InterPro" id="IPR011042">
    <property type="entry name" value="6-blade_b-propeller_TolB-like"/>
</dbReference>
<feature type="binding site" evidence="15">
    <location>
        <position position="19"/>
    </location>
    <ligand>
        <name>a divalent metal cation</name>
        <dbReference type="ChEBI" id="CHEBI:60240"/>
    </ligand>
</feature>
<comment type="cofactor">
    <cofactor evidence="2">
        <name>Ca(2+)</name>
        <dbReference type="ChEBI" id="CHEBI:29108"/>
    </cofactor>
</comment>
<keyword evidence="18" id="KW-1185">Reference proteome</keyword>
<evidence type="ECO:0000256" key="13">
    <source>
        <dbReference type="ARBA" id="ARBA00032464"/>
    </source>
</evidence>
<dbReference type="Proteomes" id="UP000677054">
    <property type="component" value="Unassembled WGS sequence"/>
</dbReference>
<feature type="binding site" evidence="15">
    <location>
        <position position="134"/>
    </location>
    <ligand>
        <name>substrate</name>
    </ligand>
</feature>
<accession>A0A7R8X1G4</accession>
<dbReference type="Pfam" id="PF08450">
    <property type="entry name" value="SGL"/>
    <property type="match status" value="1"/>
</dbReference>
<dbReference type="PANTHER" id="PTHR10907">
    <property type="entry name" value="REGUCALCIN"/>
    <property type="match status" value="1"/>
</dbReference>
<dbReference type="Gene3D" id="2.120.10.30">
    <property type="entry name" value="TolB, C-terminal domain"/>
    <property type="match status" value="1"/>
</dbReference>
<feature type="active site" description="Proton donor/acceptor" evidence="14">
    <location>
        <position position="221"/>
    </location>
</feature>
<keyword evidence="11" id="KW-0378">Hydrolase</keyword>
<evidence type="ECO:0000256" key="14">
    <source>
        <dbReference type="PIRSR" id="PIRSR605511-1"/>
    </source>
</evidence>
<dbReference type="EMBL" id="LR899751">
    <property type="protein sequence ID" value="CAD7242219.1"/>
    <property type="molecule type" value="Genomic_DNA"/>
</dbReference>
<proteinExistence type="inferred from homology"/>
<evidence type="ECO:0000256" key="4">
    <source>
        <dbReference type="ARBA" id="ARBA00001946"/>
    </source>
</evidence>
<dbReference type="GO" id="GO:0005737">
    <property type="term" value="C:cytoplasm"/>
    <property type="evidence" value="ECO:0007669"/>
    <property type="project" value="UniProtKB-SubCell"/>
</dbReference>
<comment type="subcellular location">
    <subcellularLocation>
        <location evidence="5">Cytoplasm</location>
    </subcellularLocation>
</comment>
<dbReference type="GO" id="GO:0005509">
    <property type="term" value="F:calcium ion binding"/>
    <property type="evidence" value="ECO:0007669"/>
    <property type="project" value="InterPro"/>
</dbReference>
<comment type="catalytic activity">
    <reaction evidence="1">
        <text>D-glucono-1,5-lactone + H2O = D-gluconate + H(+)</text>
        <dbReference type="Rhea" id="RHEA:10440"/>
        <dbReference type="ChEBI" id="CHEBI:15377"/>
        <dbReference type="ChEBI" id="CHEBI:15378"/>
        <dbReference type="ChEBI" id="CHEBI:16217"/>
        <dbReference type="ChEBI" id="CHEBI:18391"/>
        <dbReference type="EC" id="3.1.1.17"/>
    </reaction>
</comment>
<dbReference type="EMBL" id="CAJPEV010000234">
    <property type="protein sequence ID" value="CAG0882755.1"/>
    <property type="molecule type" value="Genomic_DNA"/>
</dbReference>
<evidence type="ECO:0000256" key="10">
    <source>
        <dbReference type="ARBA" id="ARBA00022723"/>
    </source>
</evidence>
<feature type="binding site" evidence="15">
    <location>
        <position position="110"/>
    </location>
    <ligand>
        <name>substrate</name>
    </ligand>
</feature>
<comment type="cofactor">
    <cofactor evidence="3">
        <name>Mn(2+)</name>
        <dbReference type="ChEBI" id="CHEBI:29035"/>
    </cofactor>
</comment>
<keyword evidence="15" id="KW-0862">Zinc</keyword>
<keyword evidence="9" id="KW-0963">Cytoplasm</keyword>
<keyword evidence="12" id="KW-0106">Calcium</keyword>
<evidence type="ECO:0000256" key="9">
    <source>
        <dbReference type="ARBA" id="ARBA00022490"/>
    </source>
</evidence>
<name>A0A7R8X1G4_9CRUS</name>
<dbReference type="SUPFAM" id="SSF63829">
    <property type="entry name" value="Calcium-dependent phosphotriesterase"/>
    <property type="match status" value="1"/>
</dbReference>
<dbReference type="PANTHER" id="PTHR10907:SF66">
    <property type="entry name" value="MIP34848P1-RELATED"/>
    <property type="match status" value="1"/>
</dbReference>
<evidence type="ECO:0000313" key="17">
    <source>
        <dbReference type="EMBL" id="CAD7242219.1"/>
    </source>
</evidence>
<comment type="similarity">
    <text evidence="6">Belongs to the SMP-30/CGR1 family.</text>
</comment>
<evidence type="ECO:0000256" key="2">
    <source>
        <dbReference type="ARBA" id="ARBA00001913"/>
    </source>
</evidence>
<dbReference type="GO" id="GO:0019853">
    <property type="term" value="P:L-ascorbic acid biosynthetic process"/>
    <property type="evidence" value="ECO:0007669"/>
    <property type="project" value="TreeGrafter"/>
</dbReference>
<dbReference type="PRINTS" id="PR01791">
    <property type="entry name" value="REGUCALCIN"/>
</dbReference>
<dbReference type="PRINTS" id="PR01790">
    <property type="entry name" value="SMP30FAMILY"/>
</dbReference>
<dbReference type="InterPro" id="IPR013658">
    <property type="entry name" value="SGL"/>
</dbReference>
<comment type="cofactor">
    <cofactor evidence="15">
        <name>Zn(2+)</name>
        <dbReference type="ChEBI" id="CHEBI:29105"/>
    </cofactor>
    <text evidence="15">Binds 1 divalent metal cation per subunit.</text>
</comment>
<dbReference type="InterPro" id="IPR008367">
    <property type="entry name" value="Regucalcin"/>
</dbReference>
<dbReference type="OrthoDB" id="423498at2759"/>
<evidence type="ECO:0000256" key="5">
    <source>
        <dbReference type="ARBA" id="ARBA00004496"/>
    </source>
</evidence>
<feature type="binding site" evidence="15">
    <location>
        <position position="221"/>
    </location>
    <ligand>
        <name>a divalent metal cation</name>
        <dbReference type="ChEBI" id="CHEBI:60240"/>
    </ligand>
</feature>
<sequence>MGNGRKVEAVVRVNCSLGEGPHWDGGSQSLVFTDILNATVYRYHPVTGQLSSTLVPRVEGVGFIVPVDGRDGEYIVGGDKSFIWLHWDGSDGGGKVKQILDTVHENPGNRLNDGKADPFGRLFAGKSPWTMGSETSPGVFAQEQGALYLLSPTTGKAEKKVEGVTLSNGLCWSQDSSHFFYIDSVLRKVDAFDYDPLTVSLSNRRTVFHMPSHLPEKAVPDGMTIDATGRLYVATFFGSRILVIDAEEGREIEEIKLPVENVTSCTWGGENLDQLYVTSAAKFTDLTTYPESGFIYKIMGLGSRGFDGVKAKIPILAQP</sequence>
<comment type="cofactor">
    <cofactor evidence="4">
        <name>Mg(2+)</name>
        <dbReference type="ChEBI" id="CHEBI:18420"/>
    </cofactor>
</comment>
<evidence type="ECO:0000259" key="16">
    <source>
        <dbReference type="Pfam" id="PF08450"/>
    </source>
</evidence>
<dbReference type="FunFam" id="2.120.10.30:FF:000027">
    <property type="entry name" value="Regucalcin homologue"/>
    <property type="match status" value="1"/>
</dbReference>
<feature type="binding site" evidence="15">
    <location>
        <position position="168"/>
    </location>
    <ligand>
        <name>a divalent metal cation</name>
        <dbReference type="ChEBI" id="CHEBI:60240"/>
    </ligand>
</feature>
<reference evidence="17" key="1">
    <citation type="submission" date="2020-11" db="EMBL/GenBank/DDBJ databases">
        <authorList>
            <person name="Tran Van P."/>
        </authorList>
    </citation>
    <scope>NUCLEOTIDE SEQUENCE</scope>
</reference>
<organism evidence="17">
    <name type="scientific">Darwinula stevensoni</name>
    <dbReference type="NCBI Taxonomy" id="69355"/>
    <lineage>
        <taxon>Eukaryota</taxon>
        <taxon>Metazoa</taxon>
        <taxon>Ecdysozoa</taxon>
        <taxon>Arthropoda</taxon>
        <taxon>Crustacea</taxon>
        <taxon>Oligostraca</taxon>
        <taxon>Ostracoda</taxon>
        <taxon>Podocopa</taxon>
        <taxon>Podocopida</taxon>
        <taxon>Darwinulocopina</taxon>
        <taxon>Darwinuloidea</taxon>
        <taxon>Darwinulidae</taxon>
        <taxon>Darwinula</taxon>
    </lineage>
</organism>
<evidence type="ECO:0000256" key="6">
    <source>
        <dbReference type="ARBA" id="ARBA00008853"/>
    </source>
</evidence>
<protein>
    <recommendedName>
        <fullName evidence="8">Regucalcin</fullName>
        <ecNumber evidence="7">3.1.1.17</ecNumber>
    </recommendedName>
    <alternativeName>
        <fullName evidence="13">Gluconolactonase</fullName>
    </alternativeName>
</protein>
<feature type="binding site" evidence="15">
    <location>
        <position position="112"/>
    </location>
    <ligand>
        <name>substrate</name>
    </ligand>
</feature>
<feature type="domain" description="SMP-30/Gluconolactonase/LRE-like region" evidence="16">
    <location>
        <begin position="17"/>
        <end position="280"/>
    </location>
</feature>
<evidence type="ECO:0000256" key="11">
    <source>
        <dbReference type="ARBA" id="ARBA00022801"/>
    </source>
</evidence>